<dbReference type="Gene3D" id="3.30.70.2510">
    <property type="match status" value="1"/>
</dbReference>
<evidence type="ECO:0000256" key="5">
    <source>
        <dbReference type="ARBA" id="ARBA00075270"/>
    </source>
</evidence>
<sequence length="470" mass="54997">MPIDTLQEKIEIINCLKELDCCSRCIIRLLEVTGDNPYLEPENYLNTFYEDEKAKVLSIYPSKRIKRNPCRICLDIFQNYMIEKFVECIASTNINEYKYSDFQIYVSFPKSVIIRNHSMVIYLKEKFPNVNISLNDMENFNKVFRLYEDEEVEIQNIKKLNYMKKSKGKNTSKNVIMEILDICEDKVFKDQFSVPPKIPHKEPFAIVHCNAKIIWIGGRYLKFSRDMGQTPWLINNKLMTKHCLQDILFESMEKNIRFSPDILQTDKEKLTLCASGREDADVRMLGDGRPFYVQIDDPKDRSITYEQFRAIEKEVFNSKVAAVINLQNVCKEDLKRIKEGEQHKRKHYNALCQTDAIDMNQVVSIINTYKNAPLEIHQKTPLRVLHRRSQSVRMKYIYSIEAKLVPGYSDLIEVSFVTQAGTYVKEFVHGDFHRTNPSLSTIIDHPIDVVALDVTKIELNWPEEEITNAE</sequence>
<dbReference type="GO" id="GO:0003723">
    <property type="term" value="F:RNA binding"/>
    <property type="evidence" value="ECO:0007669"/>
    <property type="project" value="InterPro"/>
</dbReference>
<dbReference type="GO" id="GO:0160148">
    <property type="term" value="F:tRNA pseudouridine(55) synthase activity"/>
    <property type="evidence" value="ECO:0007669"/>
    <property type="project" value="UniProtKB-EC"/>
</dbReference>
<dbReference type="SUPFAM" id="SSF55120">
    <property type="entry name" value="Pseudouridine synthase"/>
    <property type="match status" value="1"/>
</dbReference>
<name>A0AAV8ZS13_9CUCU</name>
<dbReference type="FunFam" id="3.30.70.3190:FF:000001">
    <property type="entry name" value="tRNA pseudouridine synthase Pus10"/>
    <property type="match status" value="1"/>
</dbReference>
<evidence type="ECO:0000256" key="1">
    <source>
        <dbReference type="ARBA" id="ARBA00009652"/>
    </source>
</evidence>
<dbReference type="InterPro" id="IPR048741">
    <property type="entry name" value="Pus10-like_C"/>
</dbReference>
<evidence type="ECO:0000256" key="4">
    <source>
        <dbReference type="ARBA" id="ARBA00023235"/>
    </source>
</evidence>
<dbReference type="EC" id="5.4.99.25" evidence="2"/>
<feature type="domain" description="Pus10-like C-terminal" evidence="9">
    <location>
        <begin position="215"/>
        <end position="458"/>
    </location>
</feature>
<dbReference type="InterPro" id="IPR048742">
    <property type="entry name" value="Pus10_N_euk"/>
</dbReference>
<accession>A0AAV8ZS13</accession>
<dbReference type="EMBL" id="JANEYF010000412">
    <property type="protein sequence ID" value="KAJ8970107.1"/>
    <property type="molecule type" value="Genomic_DNA"/>
</dbReference>
<evidence type="ECO:0000259" key="8">
    <source>
        <dbReference type="Pfam" id="PF21237"/>
    </source>
</evidence>
<evidence type="ECO:0000259" key="9">
    <source>
        <dbReference type="Pfam" id="PF21238"/>
    </source>
</evidence>
<protein>
    <recommendedName>
        <fullName evidence="2">tRNA pseudouridine(55) synthase</fullName>
        <ecNumber evidence="2">5.4.99.25</ecNumber>
    </recommendedName>
    <alternativeName>
        <fullName evidence="7">tRNA pseudouridine 55 synthase</fullName>
    </alternativeName>
    <alternativeName>
        <fullName evidence="5">tRNA pseudouridylate synthase</fullName>
    </alternativeName>
    <alternativeName>
        <fullName evidence="6">tRNA-uridine isomerase</fullName>
    </alternativeName>
</protein>
<dbReference type="Proteomes" id="UP001162156">
    <property type="component" value="Unassembled WGS sequence"/>
</dbReference>
<keyword evidence="11" id="KW-1185">Reference proteome</keyword>
<organism evidence="10 11">
    <name type="scientific">Rhamnusium bicolor</name>
    <dbReference type="NCBI Taxonomy" id="1586634"/>
    <lineage>
        <taxon>Eukaryota</taxon>
        <taxon>Metazoa</taxon>
        <taxon>Ecdysozoa</taxon>
        <taxon>Arthropoda</taxon>
        <taxon>Hexapoda</taxon>
        <taxon>Insecta</taxon>
        <taxon>Pterygota</taxon>
        <taxon>Neoptera</taxon>
        <taxon>Endopterygota</taxon>
        <taxon>Coleoptera</taxon>
        <taxon>Polyphaga</taxon>
        <taxon>Cucujiformia</taxon>
        <taxon>Chrysomeloidea</taxon>
        <taxon>Cerambycidae</taxon>
        <taxon>Lepturinae</taxon>
        <taxon>Rhagiini</taxon>
        <taxon>Rhamnusium</taxon>
    </lineage>
</organism>
<evidence type="ECO:0000313" key="11">
    <source>
        <dbReference type="Proteomes" id="UP001162156"/>
    </source>
</evidence>
<gene>
    <name evidence="10" type="ORF">NQ314_001397</name>
</gene>
<dbReference type="Pfam" id="PF21237">
    <property type="entry name" value="Pus10_N_euk"/>
    <property type="match status" value="1"/>
</dbReference>
<evidence type="ECO:0000256" key="7">
    <source>
        <dbReference type="ARBA" id="ARBA00083669"/>
    </source>
</evidence>
<evidence type="ECO:0000256" key="3">
    <source>
        <dbReference type="ARBA" id="ARBA00022694"/>
    </source>
</evidence>
<comment type="similarity">
    <text evidence="1">Belongs to the pseudouridine synthase Pus10 family.</text>
</comment>
<dbReference type="PANTHER" id="PTHR21568">
    <property type="entry name" value="TRNA PSEUDOURIDINE SYNTHASE PUS10"/>
    <property type="match status" value="1"/>
</dbReference>
<proteinExistence type="inferred from homology"/>
<dbReference type="PANTHER" id="PTHR21568:SF0">
    <property type="entry name" value="TRNA PSEUDOURIDINE SYNTHASE PUS10"/>
    <property type="match status" value="1"/>
</dbReference>
<dbReference type="AlphaFoldDB" id="A0AAV8ZS13"/>
<comment type="caution">
    <text evidence="10">The sequence shown here is derived from an EMBL/GenBank/DDBJ whole genome shotgun (WGS) entry which is preliminary data.</text>
</comment>
<evidence type="ECO:0000256" key="6">
    <source>
        <dbReference type="ARBA" id="ARBA00079393"/>
    </source>
</evidence>
<dbReference type="InterPro" id="IPR039894">
    <property type="entry name" value="Pus10-like"/>
</dbReference>
<dbReference type="FunFam" id="3.30.70.2510:FF:000001">
    <property type="entry name" value="tRNA pseudouridine synthase Pus10"/>
    <property type="match status" value="1"/>
</dbReference>
<evidence type="ECO:0000256" key="2">
    <source>
        <dbReference type="ARBA" id="ARBA00012787"/>
    </source>
</evidence>
<keyword evidence="4" id="KW-0413">Isomerase</keyword>
<dbReference type="InterPro" id="IPR020103">
    <property type="entry name" value="PsdUridine_synth_cat_dom_sf"/>
</dbReference>
<dbReference type="Pfam" id="PF21238">
    <property type="entry name" value="Pus10_C"/>
    <property type="match status" value="1"/>
</dbReference>
<keyword evidence="3" id="KW-0819">tRNA processing</keyword>
<dbReference type="GO" id="GO:0031119">
    <property type="term" value="P:tRNA pseudouridine synthesis"/>
    <property type="evidence" value="ECO:0007669"/>
    <property type="project" value="TreeGrafter"/>
</dbReference>
<reference evidence="10" key="1">
    <citation type="journal article" date="2023" name="Insect Mol. Biol.">
        <title>Genome sequencing provides insights into the evolution of gene families encoding plant cell wall-degrading enzymes in longhorned beetles.</title>
        <authorList>
            <person name="Shin N.R."/>
            <person name="Okamura Y."/>
            <person name="Kirsch R."/>
            <person name="Pauchet Y."/>
        </authorList>
    </citation>
    <scope>NUCLEOTIDE SEQUENCE</scope>
    <source>
        <strain evidence="10">RBIC_L_NR</strain>
    </source>
</reference>
<evidence type="ECO:0000313" key="10">
    <source>
        <dbReference type="EMBL" id="KAJ8970107.1"/>
    </source>
</evidence>
<feature type="domain" description="Pus10 N-terminal eukaryotes" evidence="8">
    <location>
        <begin position="70"/>
        <end position="135"/>
    </location>
</feature>
<dbReference type="Gene3D" id="3.30.70.3190">
    <property type="match status" value="1"/>
</dbReference>